<dbReference type="GO" id="GO:0008270">
    <property type="term" value="F:zinc ion binding"/>
    <property type="evidence" value="ECO:0007669"/>
    <property type="project" value="InterPro"/>
</dbReference>
<feature type="compositionally biased region" description="Low complexity" evidence="8">
    <location>
        <begin position="68"/>
        <end position="83"/>
    </location>
</feature>
<feature type="region of interest" description="Disordered" evidence="8">
    <location>
        <begin position="1"/>
        <end position="33"/>
    </location>
</feature>
<keyword evidence="5" id="KW-0238">DNA-binding</keyword>
<evidence type="ECO:0000256" key="4">
    <source>
        <dbReference type="ARBA" id="ARBA00023015"/>
    </source>
</evidence>
<accession>D2VCP7</accession>
<gene>
    <name evidence="10" type="ORF">NAEGRDRAFT_66648</name>
</gene>
<feature type="compositionally biased region" description="Low complexity" evidence="8">
    <location>
        <begin position="130"/>
        <end position="141"/>
    </location>
</feature>
<feature type="compositionally biased region" description="Low complexity" evidence="8">
    <location>
        <begin position="300"/>
        <end position="309"/>
    </location>
</feature>
<sequence length="868" mass="97969">MPPMQPPNNSHQECGETSCVGDGDQHERAEKDERVVSDFQHSSMQQVFLDDTSSVNISSRDEMIKQKTQSNQSSSCRNNQTRQLSKNSSVYGNDLLDISLREELLEKGEDIGVHGRNMFHFGNENDNNLDNSSTSSLSVESCGASPHKKMVNHEEEEEAVEENSISEEANLFPISCTACRRGHKKCGRQLPICLECKARGKVCQYPEPKKRGRTVGSKNKHPKRKSVTMTIMGIDSFKKKNSGYNITLSQFDTSHTVNESQQFSIQQPPIQESNGKRSGSYENFQLTSVKKRKVGKSKKSSSTTNNEITPEPPPSVHTSTTQPISNNEVNSSLFANAPPFSFIPTPINNGAELVNTNQQQQQNIYHQQPPYRQQYFNDNSSIMSGMQNIQQLDVESLVNTIRSVLTTNCDQQTIETLLGLIVQNGNAGIIMPIISQMLIQRQQTDFISHQQPQNASYNSPNNGSNNDVRDSISTIPQVIDDAVYSTFERNTLLLPVILQQQTIELFFGMVSAGVPIITRDVFNKIIVNKEAYGTMYQYTSLLYSIQSFCFQRAGNNTNSVRAFYRGKELLCMDYNYSSPPSYLIAAICCYLGSFAAASYMNDEAASLVETTGKFLSQQTQLDESTMCLKRGYQLVLLTLGDVDNEEQYIPNFMQRKLIEGYRYSSSQSVIPDSLNNILKKPISQENVPDYLHFVNAIEQEYNAYHSKKNIPERGRLLGNLLISISVSSYRLLIFRELGFRGRSLKQSAANLSNLAKSPLFPHIPAFLLTGLSKSWRSHLEAVEEIENDFFKAIPIDVQEFIYFHEMLSLDLYSANLIGKRFTKVFNAFGKIIQRMIDCTKRKDFILEKLKLTNSNHQIKLNLDLSSFE</sequence>
<evidence type="ECO:0000256" key="5">
    <source>
        <dbReference type="ARBA" id="ARBA00023125"/>
    </source>
</evidence>
<keyword evidence="3" id="KW-0862">Zinc</keyword>
<dbReference type="Pfam" id="PF00172">
    <property type="entry name" value="Zn_clus"/>
    <property type="match status" value="1"/>
</dbReference>
<dbReference type="GeneID" id="8850455"/>
<evidence type="ECO:0000256" key="3">
    <source>
        <dbReference type="ARBA" id="ARBA00022833"/>
    </source>
</evidence>
<keyword evidence="6" id="KW-0804">Transcription</keyword>
<keyword evidence="7" id="KW-0539">Nucleus</keyword>
<comment type="subcellular location">
    <subcellularLocation>
        <location evidence="1">Nucleus</location>
    </subcellularLocation>
</comment>
<feature type="compositionally biased region" description="Low complexity" evidence="8">
    <location>
        <begin position="259"/>
        <end position="272"/>
    </location>
</feature>
<evidence type="ECO:0000313" key="11">
    <source>
        <dbReference type="Proteomes" id="UP000006671"/>
    </source>
</evidence>
<dbReference type="InterPro" id="IPR036864">
    <property type="entry name" value="Zn2-C6_fun-type_DNA-bd_sf"/>
</dbReference>
<dbReference type="Proteomes" id="UP000006671">
    <property type="component" value="Unassembled WGS sequence"/>
</dbReference>
<dbReference type="CDD" id="cd00067">
    <property type="entry name" value="GAL4"/>
    <property type="match status" value="1"/>
</dbReference>
<feature type="compositionally biased region" description="Basic and acidic residues" evidence="8">
    <location>
        <begin position="23"/>
        <end position="33"/>
    </location>
</feature>
<evidence type="ECO:0000259" key="9">
    <source>
        <dbReference type="PROSITE" id="PS50048"/>
    </source>
</evidence>
<keyword evidence="11" id="KW-1185">Reference proteome</keyword>
<feature type="compositionally biased region" description="Basic residues" evidence="8">
    <location>
        <begin position="289"/>
        <end position="299"/>
    </location>
</feature>
<evidence type="ECO:0000256" key="1">
    <source>
        <dbReference type="ARBA" id="ARBA00004123"/>
    </source>
</evidence>
<evidence type="ECO:0000256" key="2">
    <source>
        <dbReference type="ARBA" id="ARBA00022723"/>
    </source>
</evidence>
<evidence type="ECO:0000256" key="8">
    <source>
        <dbReference type="SAM" id="MobiDB-lite"/>
    </source>
</evidence>
<feature type="compositionally biased region" description="Polar residues" evidence="8">
    <location>
        <begin position="276"/>
        <end position="287"/>
    </location>
</feature>
<dbReference type="PANTHER" id="PTHR31313">
    <property type="entry name" value="TY1 ENHANCER ACTIVATOR"/>
    <property type="match status" value="1"/>
</dbReference>
<dbReference type="OMA" id="HECISKG"/>
<dbReference type="OrthoDB" id="40579at2759"/>
<dbReference type="EMBL" id="GG738863">
    <property type="protein sequence ID" value="EFC45458.1"/>
    <property type="molecule type" value="Genomic_DNA"/>
</dbReference>
<dbReference type="GO" id="GO:0005634">
    <property type="term" value="C:nucleus"/>
    <property type="evidence" value="ECO:0007669"/>
    <property type="project" value="UniProtKB-SubCell"/>
</dbReference>
<dbReference type="AlphaFoldDB" id="D2VCP7"/>
<keyword evidence="4" id="KW-0805">Transcription regulation</keyword>
<dbReference type="PROSITE" id="PS50048">
    <property type="entry name" value="ZN2_CY6_FUNGAL_2"/>
    <property type="match status" value="1"/>
</dbReference>
<dbReference type="GO" id="GO:0000981">
    <property type="term" value="F:DNA-binding transcription factor activity, RNA polymerase II-specific"/>
    <property type="evidence" value="ECO:0007669"/>
    <property type="project" value="InterPro"/>
</dbReference>
<dbReference type="InParanoid" id="D2VCP7"/>
<organism evidence="11">
    <name type="scientific">Naegleria gruberi</name>
    <name type="common">Amoeba</name>
    <dbReference type="NCBI Taxonomy" id="5762"/>
    <lineage>
        <taxon>Eukaryota</taxon>
        <taxon>Discoba</taxon>
        <taxon>Heterolobosea</taxon>
        <taxon>Tetramitia</taxon>
        <taxon>Eutetramitia</taxon>
        <taxon>Vahlkampfiidae</taxon>
        <taxon>Naegleria</taxon>
    </lineage>
</organism>
<dbReference type="RefSeq" id="XP_002678202.1">
    <property type="nucleotide sequence ID" value="XM_002678156.1"/>
</dbReference>
<evidence type="ECO:0000313" key="10">
    <source>
        <dbReference type="EMBL" id="EFC45458.1"/>
    </source>
</evidence>
<dbReference type="PROSITE" id="PS00463">
    <property type="entry name" value="ZN2_CY6_FUNGAL_1"/>
    <property type="match status" value="1"/>
</dbReference>
<feature type="region of interest" description="Disordered" evidence="8">
    <location>
        <begin position="259"/>
        <end position="331"/>
    </location>
</feature>
<feature type="compositionally biased region" description="Polar residues" evidence="8">
    <location>
        <begin position="316"/>
        <end position="331"/>
    </location>
</feature>
<protein>
    <submittedName>
        <fullName evidence="10">Predicted protein</fullName>
    </submittedName>
</protein>
<keyword evidence="2" id="KW-0479">Metal-binding</keyword>
<feature type="domain" description="Zn(2)-C6 fungal-type" evidence="9">
    <location>
        <begin position="175"/>
        <end position="205"/>
    </location>
</feature>
<dbReference type="PANTHER" id="PTHR31313:SF81">
    <property type="entry name" value="TY1 ENHANCER ACTIVATOR"/>
    <property type="match status" value="1"/>
</dbReference>
<dbReference type="SUPFAM" id="SSF57701">
    <property type="entry name" value="Zn2/Cys6 DNA-binding domain"/>
    <property type="match status" value="1"/>
</dbReference>
<feature type="region of interest" description="Disordered" evidence="8">
    <location>
        <begin position="130"/>
        <end position="150"/>
    </location>
</feature>
<name>D2VCP7_NAEGR</name>
<evidence type="ECO:0000256" key="7">
    <source>
        <dbReference type="ARBA" id="ARBA00023242"/>
    </source>
</evidence>
<proteinExistence type="predicted"/>
<dbReference type="GO" id="GO:0003677">
    <property type="term" value="F:DNA binding"/>
    <property type="evidence" value="ECO:0007669"/>
    <property type="project" value="UniProtKB-KW"/>
</dbReference>
<reference evidence="10 11" key="1">
    <citation type="journal article" date="2010" name="Cell">
        <title>The genome of Naegleria gruberi illuminates early eukaryotic versatility.</title>
        <authorList>
            <person name="Fritz-Laylin L.K."/>
            <person name="Prochnik S.E."/>
            <person name="Ginger M.L."/>
            <person name="Dacks J.B."/>
            <person name="Carpenter M.L."/>
            <person name="Field M.C."/>
            <person name="Kuo A."/>
            <person name="Paredez A."/>
            <person name="Chapman J."/>
            <person name="Pham J."/>
            <person name="Shu S."/>
            <person name="Neupane R."/>
            <person name="Cipriano M."/>
            <person name="Mancuso J."/>
            <person name="Tu H."/>
            <person name="Salamov A."/>
            <person name="Lindquist E."/>
            <person name="Shapiro H."/>
            <person name="Lucas S."/>
            <person name="Grigoriev I.V."/>
            <person name="Cande W.Z."/>
            <person name="Fulton C."/>
            <person name="Rokhsar D.S."/>
            <person name="Dawson S.C."/>
        </authorList>
    </citation>
    <scope>NUCLEOTIDE SEQUENCE [LARGE SCALE GENOMIC DNA]</scope>
    <source>
        <strain evidence="10 11">NEG-M</strain>
    </source>
</reference>
<feature type="region of interest" description="Disordered" evidence="8">
    <location>
        <begin position="64"/>
        <end position="87"/>
    </location>
</feature>
<dbReference type="InterPro" id="IPR051615">
    <property type="entry name" value="Transcr_Regulatory_Elem"/>
</dbReference>
<dbReference type="SMART" id="SM00066">
    <property type="entry name" value="GAL4"/>
    <property type="match status" value="1"/>
</dbReference>
<dbReference type="KEGG" id="ngr:NAEGRDRAFT_66648"/>
<dbReference type="InterPro" id="IPR001138">
    <property type="entry name" value="Zn2Cys6_DnaBD"/>
</dbReference>
<evidence type="ECO:0000256" key="6">
    <source>
        <dbReference type="ARBA" id="ARBA00023163"/>
    </source>
</evidence>
<dbReference type="VEuPathDB" id="AmoebaDB:NAEGRDRAFT_66648"/>
<dbReference type="Gene3D" id="4.10.240.10">
    <property type="entry name" value="Zn(2)-C6 fungal-type DNA-binding domain"/>
    <property type="match status" value="1"/>
</dbReference>